<evidence type="ECO:0000259" key="1">
    <source>
        <dbReference type="Pfam" id="PF13452"/>
    </source>
</evidence>
<dbReference type="OrthoDB" id="7183822at2"/>
<dbReference type="InterPro" id="IPR029069">
    <property type="entry name" value="HotDog_dom_sf"/>
</dbReference>
<dbReference type="InterPro" id="IPR052741">
    <property type="entry name" value="Mitochondrial_HTD2"/>
</dbReference>
<name>A0A2N7U0V4_9GAMM</name>
<sequence>MALDLEHLQKWIGNTEKAEEELDLWPVTAMMAALDVPAEDWPKRGDTLPLTGHWNYFVPRVPQSKIDTDGHPQRGDFLPPIPLPRRMWAGSRIKYYNPVMIGEKVTKTSTVQDIKVKEGKSGSLAFVTVKHVYSNANGVALEEEQDLVYRDNPPAATGVPERKSAPGGAVWSREIHPDTSLLFRYSAVTFNAHKIHYDHSYATEVEGYPALIVHGQLIATFLLDNWQRNNPNETVTQFTFKAMSPLFCGETFKAEGKLAGESGNKGELWACTTKGGLTMQADVAWE</sequence>
<proteinExistence type="predicted"/>
<dbReference type="GO" id="GO:0019171">
    <property type="term" value="F:(3R)-hydroxyacyl-[acyl-carrier-protein] dehydratase activity"/>
    <property type="evidence" value="ECO:0007669"/>
    <property type="project" value="TreeGrafter"/>
</dbReference>
<keyword evidence="3" id="KW-1185">Reference proteome</keyword>
<dbReference type="Proteomes" id="UP000235803">
    <property type="component" value="Unassembled WGS sequence"/>
</dbReference>
<dbReference type="RefSeq" id="WP_102654261.1">
    <property type="nucleotide sequence ID" value="NZ_PNRF01000031.1"/>
</dbReference>
<dbReference type="Pfam" id="PF13452">
    <property type="entry name" value="FAS1_DH_region"/>
    <property type="match status" value="1"/>
</dbReference>
<dbReference type="PANTHER" id="PTHR28152:SF1">
    <property type="entry name" value="HYDROXYACYL-THIOESTER DEHYDRATASE TYPE 2, MITOCHONDRIAL"/>
    <property type="match status" value="1"/>
</dbReference>
<evidence type="ECO:0000313" key="3">
    <source>
        <dbReference type="Proteomes" id="UP000235803"/>
    </source>
</evidence>
<dbReference type="PANTHER" id="PTHR28152">
    <property type="entry name" value="HYDROXYACYL-THIOESTER DEHYDRATASE TYPE 2, MITOCHONDRIAL"/>
    <property type="match status" value="1"/>
</dbReference>
<organism evidence="2 3">
    <name type="scientific">Billgrantia endophytica</name>
    <dbReference type="NCBI Taxonomy" id="2033802"/>
    <lineage>
        <taxon>Bacteria</taxon>
        <taxon>Pseudomonadati</taxon>
        <taxon>Pseudomonadota</taxon>
        <taxon>Gammaproteobacteria</taxon>
        <taxon>Oceanospirillales</taxon>
        <taxon>Halomonadaceae</taxon>
        <taxon>Billgrantia</taxon>
    </lineage>
</organism>
<accession>A0A2N7U0V4</accession>
<protein>
    <submittedName>
        <fullName evidence="2">Acyl-CoA dehydrogenase</fullName>
    </submittedName>
</protein>
<evidence type="ECO:0000313" key="2">
    <source>
        <dbReference type="EMBL" id="PMR74043.1"/>
    </source>
</evidence>
<comment type="caution">
    <text evidence="2">The sequence shown here is derived from an EMBL/GenBank/DDBJ whole genome shotgun (WGS) entry which is preliminary data.</text>
</comment>
<gene>
    <name evidence="2" type="ORF">C1H69_15335</name>
</gene>
<dbReference type="Gene3D" id="3.10.129.10">
    <property type="entry name" value="Hotdog Thioesterase"/>
    <property type="match status" value="2"/>
</dbReference>
<reference evidence="2 3" key="1">
    <citation type="submission" date="2018-01" db="EMBL/GenBank/DDBJ databases">
        <title>Halomonas endophytica sp. nov., isolated from storage liquid in the stems of Populus euphratica.</title>
        <authorList>
            <person name="Chen C."/>
        </authorList>
    </citation>
    <scope>NUCLEOTIDE SEQUENCE [LARGE SCALE GENOMIC DNA]</scope>
    <source>
        <strain evidence="2 3">MC28</strain>
    </source>
</reference>
<feature type="domain" description="FAS1-like dehydratase" evidence="1">
    <location>
        <begin position="63"/>
        <end position="141"/>
    </location>
</feature>
<dbReference type="EMBL" id="PNRF01000031">
    <property type="protein sequence ID" value="PMR74043.1"/>
    <property type="molecule type" value="Genomic_DNA"/>
</dbReference>
<dbReference type="SUPFAM" id="SSF54637">
    <property type="entry name" value="Thioesterase/thiol ester dehydrase-isomerase"/>
    <property type="match status" value="2"/>
</dbReference>
<dbReference type="InterPro" id="IPR039569">
    <property type="entry name" value="FAS1-like_DH_region"/>
</dbReference>
<dbReference type="AlphaFoldDB" id="A0A2N7U0V4"/>